<reference evidence="2" key="1">
    <citation type="journal article" name="BMC Genomics">
        <title>Long-read sequencing and de novo genome assembly of marine medaka (Oryzias melastigma).</title>
        <authorList>
            <person name="Liang P."/>
            <person name="Saqib H.S.A."/>
            <person name="Ni X."/>
            <person name="Shen Y."/>
        </authorList>
    </citation>
    <scope>NUCLEOTIDE SEQUENCE</scope>
    <source>
        <strain evidence="2">Bigg-433</strain>
    </source>
</reference>
<dbReference type="Proteomes" id="UP000646548">
    <property type="component" value="Unassembled WGS sequence"/>
</dbReference>
<evidence type="ECO:0000256" key="1">
    <source>
        <dbReference type="SAM" id="MobiDB-lite"/>
    </source>
</evidence>
<sequence length="69" mass="8198">TSLRAWNRLRPSRQSSSRRLEPTSRSRKETEGYEKKGGRESRKKEEVKKQNTYIVVTLTSPLMHPLWRV</sequence>
<dbReference type="AlphaFoldDB" id="A0A834F582"/>
<evidence type="ECO:0000313" key="3">
    <source>
        <dbReference type="Proteomes" id="UP000646548"/>
    </source>
</evidence>
<accession>A0A834F582</accession>
<feature type="region of interest" description="Disordered" evidence="1">
    <location>
        <begin position="1"/>
        <end position="48"/>
    </location>
</feature>
<feature type="compositionally biased region" description="Basic and acidic residues" evidence="1">
    <location>
        <begin position="18"/>
        <end position="48"/>
    </location>
</feature>
<evidence type="ECO:0000313" key="2">
    <source>
        <dbReference type="EMBL" id="KAF6721634.1"/>
    </source>
</evidence>
<organism evidence="2 3">
    <name type="scientific">Oryzias melastigma</name>
    <name type="common">Marine medaka</name>
    <dbReference type="NCBI Taxonomy" id="30732"/>
    <lineage>
        <taxon>Eukaryota</taxon>
        <taxon>Metazoa</taxon>
        <taxon>Chordata</taxon>
        <taxon>Craniata</taxon>
        <taxon>Vertebrata</taxon>
        <taxon>Euteleostomi</taxon>
        <taxon>Actinopterygii</taxon>
        <taxon>Neopterygii</taxon>
        <taxon>Teleostei</taxon>
        <taxon>Neoteleostei</taxon>
        <taxon>Acanthomorphata</taxon>
        <taxon>Ovalentaria</taxon>
        <taxon>Atherinomorphae</taxon>
        <taxon>Beloniformes</taxon>
        <taxon>Adrianichthyidae</taxon>
        <taxon>Oryziinae</taxon>
        <taxon>Oryzias</taxon>
    </lineage>
</organism>
<gene>
    <name evidence="2" type="ORF">FQA47_014999</name>
</gene>
<proteinExistence type="predicted"/>
<feature type="non-terminal residue" evidence="2">
    <location>
        <position position="1"/>
    </location>
</feature>
<protein>
    <submittedName>
        <fullName evidence="2">Uncharacterized protein</fullName>
    </submittedName>
</protein>
<feature type="compositionally biased region" description="Low complexity" evidence="1">
    <location>
        <begin position="8"/>
        <end position="17"/>
    </location>
</feature>
<name>A0A834F582_ORYME</name>
<comment type="caution">
    <text evidence="2">The sequence shown here is derived from an EMBL/GenBank/DDBJ whole genome shotgun (WGS) entry which is preliminary data.</text>
</comment>
<dbReference type="EMBL" id="WKFB01000484">
    <property type="protein sequence ID" value="KAF6721634.1"/>
    <property type="molecule type" value="Genomic_DNA"/>
</dbReference>